<evidence type="ECO:0000313" key="2">
    <source>
        <dbReference type="EMBL" id="TAX65267.1"/>
    </source>
</evidence>
<dbReference type="EMBL" id="SIPC01000007">
    <property type="protein sequence ID" value="TAX65267.1"/>
    <property type="molecule type" value="Genomic_DNA"/>
</dbReference>
<reference evidence="3 4" key="1">
    <citation type="submission" date="2019-02" db="EMBL/GenBank/DDBJ databases">
        <title>The genomic architecture of introgression among sibling species of bacteria.</title>
        <authorList>
            <person name="Cavassim M.I.A."/>
            <person name="Moeskjaer S."/>
            <person name="Moslemi C."/>
            <person name="Fields B."/>
            <person name="Bachmann A."/>
            <person name="Vilhjalmsson B."/>
            <person name="Schierup M.H."/>
            <person name="Young J.P.W."/>
            <person name="Andersen S.U."/>
        </authorList>
    </citation>
    <scope>NUCLEOTIDE SEQUENCE [LARGE SCALE GENOMIC DNA]</scope>
    <source>
        <strain evidence="2 4">SM145A</strain>
        <strain evidence="1 3">SM151B</strain>
    </source>
</reference>
<dbReference type="GO" id="GO:0005829">
    <property type="term" value="C:cytosol"/>
    <property type="evidence" value="ECO:0007669"/>
    <property type="project" value="TreeGrafter"/>
</dbReference>
<sequence length="184" mass="20792">MLEQSAVSEAVHDEDEMDLSGLYWTPPGEMQREDAHRNLAEAIAGRRPDQVKLFSASAFEIPSAFPAGFFDVAIDMATHEACGVYRAYRDNNDYATKPEWFSRKLKALEEGIGACSWFCDPSAPWQKGTVENSNKRIRRFLPGTTDLAVVSQRDPPHASCQRPRKCLGYRTPTEVFMAHLHEDR</sequence>
<dbReference type="InterPro" id="IPR012337">
    <property type="entry name" value="RNaseH-like_sf"/>
</dbReference>
<dbReference type="Proteomes" id="UP000293652">
    <property type="component" value="Unassembled WGS sequence"/>
</dbReference>
<organism evidence="2 4">
    <name type="scientific">Rhizobium leguminosarum</name>
    <dbReference type="NCBI Taxonomy" id="384"/>
    <lineage>
        <taxon>Bacteria</taxon>
        <taxon>Pseudomonadati</taxon>
        <taxon>Pseudomonadota</taxon>
        <taxon>Alphaproteobacteria</taxon>
        <taxon>Hyphomicrobiales</taxon>
        <taxon>Rhizobiaceae</taxon>
        <taxon>Rhizobium/Agrobacterium group</taxon>
        <taxon>Rhizobium</taxon>
    </lineage>
</organism>
<dbReference type="PANTHER" id="PTHR10948:SF23">
    <property type="entry name" value="TRANSPOSASE INSI FOR INSERTION SEQUENCE ELEMENT IS30A-RELATED"/>
    <property type="match status" value="1"/>
</dbReference>
<protein>
    <submittedName>
        <fullName evidence="2">IS30 family transposase</fullName>
    </submittedName>
</protein>
<dbReference type="Proteomes" id="UP000292036">
    <property type="component" value="Unassembled WGS sequence"/>
</dbReference>
<evidence type="ECO:0000313" key="3">
    <source>
        <dbReference type="Proteomes" id="UP000292036"/>
    </source>
</evidence>
<evidence type="ECO:0000313" key="1">
    <source>
        <dbReference type="EMBL" id="TAW13959.1"/>
    </source>
</evidence>
<name>A0A4Q8XP96_RHILE</name>
<proteinExistence type="predicted"/>
<dbReference type="GO" id="GO:0004803">
    <property type="term" value="F:transposase activity"/>
    <property type="evidence" value="ECO:0007669"/>
    <property type="project" value="TreeGrafter"/>
</dbReference>
<dbReference type="AlphaFoldDB" id="A0A4Q8XP96"/>
<dbReference type="GO" id="GO:0032196">
    <property type="term" value="P:transposition"/>
    <property type="evidence" value="ECO:0007669"/>
    <property type="project" value="TreeGrafter"/>
</dbReference>
<dbReference type="InterPro" id="IPR051917">
    <property type="entry name" value="Transposase-Integrase"/>
</dbReference>
<evidence type="ECO:0000313" key="4">
    <source>
        <dbReference type="Proteomes" id="UP000293652"/>
    </source>
</evidence>
<accession>A0A4Q8XP96</accession>
<dbReference type="PANTHER" id="PTHR10948">
    <property type="entry name" value="TRANSPOSASE"/>
    <property type="match status" value="1"/>
</dbReference>
<dbReference type="SUPFAM" id="SSF53098">
    <property type="entry name" value="Ribonuclease H-like"/>
    <property type="match status" value="1"/>
</dbReference>
<gene>
    <name evidence="2" type="ORF">ELI03_33415</name>
    <name evidence="1" type="ORF">ELI19_33845</name>
</gene>
<dbReference type="EMBL" id="SIPS01000008">
    <property type="protein sequence ID" value="TAW13959.1"/>
    <property type="molecule type" value="Genomic_DNA"/>
</dbReference>
<comment type="caution">
    <text evidence="2">The sequence shown here is derived from an EMBL/GenBank/DDBJ whole genome shotgun (WGS) entry which is preliminary data.</text>
</comment>